<protein>
    <submittedName>
        <fullName evidence="2">DNA-directed RNA polymerase subunit beta</fullName>
    </submittedName>
</protein>
<gene>
    <name evidence="2" type="ORF">H9808_05205</name>
</gene>
<keyword evidence="1" id="KW-1133">Transmembrane helix</keyword>
<dbReference type="GO" id="GO:0000428">
    <property type="term" value="C:DNA-directed RNA polymerase complex"/>
    <property type="evidence" value="ECO:0007669"/>
    <property type="project" value="UniProtKB-KW"/>
</dbReference>
<dbReference type="Proteomes" id="UP000824106">
    <property type="component" value="Unassembled WGS sequence"/>
</dbReference>
<reference evidence="2" key="1">
    <citation type="journal article" date="2021" name="PeerJ">
        <title>Extensive microbial diversity within the chicken gut microbiome revealed by metagenomics and culture.</title>
        <authorList>
            <person name="Gilroy R."/>
            <person name="Ravi A."/>
            <person name="Getino M."/>
            <person name="Pursley I."/>
            <person name="Horton D.L."/>
            <person name="Alikhan N.F."/>
            <person name="Baker D."/>
            <person name="Gharbi K."/>
            <person name="Hall N."/>
            <person name="Watson M."/>
            <person name="Adriaenssens E.M."/>
            <person name="Foster-Nyarko E."/>
            <person name="Jarju S."/>
            <person name="Secka A."/>
            <person name="Antonio M."/>
            <person name="Oren A."/>
            <person name="Chaudhuri R.R."/>
            <person name="La Ragione R."/>
            <person name="Hildebrand F."/>
            <person name="Pallen M.J."/>
        </authorList>
    </citation>
    <scope>NUCLEOTIDE SEQUENCE</scope>
    <source>
        <strain evidence="2">CHK169-4300</strain>
    </source>
</reference>
<keyword evidence="1" id="KW-0472">Membrane</keyword>
<accession>A0A9D2G2F0</accession>
<dbReference type="AlphaFoldDB" id="A0A9D2G2F0"/>
<comment type="caution">
    <text evidence="2">The sequence shown here is derived from an EMBL/GenBank/DDBJ whole genome shotgun (WGS) entry which is preliminary data.</text>
</comment>
<keyword evidence="2" id="KW-0240">DNA-directed RNA polymerase</keyword>
<organism evidence="2 3">
    <name type="scientific">Candidatus Atopostipes pullistercoris</name>
    <dbReference type="NCBI Taxonomy" id="2838467"/>
    <lineage>
        <taxon>Bacteria</taxon>
        <taxon>Bacillati</taxon>
        <taxon>Bacillota</taxon>
        <taxon>Bacilli</taxon>
        <taxon>Lactobacillales</taxon>
        <taxon>Carnobacteriaceae</taxon>
        <taxon>Atopostipes</taxon>
    </lineage>
</organism>
<dbReference type="EMBL" id="DXAZ01000075">
    <property type="protein sequence ID" value="HIZ71145.1"/>
    <property type="molecule type" value="Genomic_DNA"/>
</dbReference>
<proteinExistence type="predicted"/>
<evidence type="ECO:0000256" key="1">
    <source>
        <dbReference type="SAM" id="Phobius"/>
    </source>
</evidence>
<dbReference type="Pfam" id="PF11772">
    <property type="entry name" value="EpuA"/>
    <property type="match status" value="1"/>
</dbReference>
<evidence type="ECO:0000313" key="2">
    <source>
        <dbReference type="EMBL" id="HIZ71145.1"/>
    </source>
</evidence>
<keyword evidence="1" id="KW-0812">Transmembrane</keyword>
<reference evidence="2" key="2">
    <citation type="submission" date="2021-04" db="EMBL/GenBank/DDBJ databases">
        <authorList>
            <person name="Gilroy R."/>
        </authorList>
    </citation>
    <scope>NUCLEOTIDE SEQUENCE</scope>
    <source>
        <strain evidence="2">CHK169-4300</strain>
    </source>
</reference>
<dbReference type="InterPro" id="IPR024596">
    <property type="entry name" value="RNApol_su_b/EpuA"/>
</dbReference>
<name>A0A9D2G2F0_9LACT</name>
<sequence length="62" mass="7088">MNWTNVLKSTLFYLLRVLLIVLLIIIAFGVGAMLGYSVIGDGADPMDIFNRELWEHILNFVF</sequence>
<keyword evidence="2" id="KW-0804">Transcription</keyword>
<feature type="transmembrane region" description="Helical" evidence="1">
    <location>
        <begin position="12"/>
        <end position="39"/>
    </location>
</feature>
<evidence type="ECO:0000313" key="3">
    <source>
        <dbReference type="Proteomes" id="UP000824106"/>
    </source>
</evidence>